<name>A0A917P3V2_9ACTN</name>
<feature type="domain" description="HTH lysR-type" evidence="5">
    <location>
        <begin position="15"/>
        <end position="73"/>
    </location>
</feature>
<sequence length="93" mass="10345">MPSGRTSRTDRLPSFSLRQLHVFVAIAETGAISRAAERLLVSQSSVSLALTELERTLRTTLCVRRRAHGVQLTPAGEAVLTHARLLLRRRSNR</sequence>
<dbReference type="GO" id="GO:0003677">
    <property type="term" value="F:DNA binding"/>
    <property type="evidence" value="ECO:0007669"/>
    <property type="project" value="UniProtKB-KW"/>
</dbReference>
<keyword evidence="4" id="KW-0804">Transcription</keyword>
<dbReference type="PRINTS" id="PR00039">
    <property type="entry name" value="HTHLYSR"/>
</dbReference>
<comment type="caution">
    <text evidence="6">The sequence shown here is derived from an EMBL/GenBank/DDBJ whole genome shotgun (WGS) entry which is preliminary data.</text>
</comment>
<reference evidence="6" key="1">
    <citation type="journal article" date="2014" name="Int. J. Syst. Evol. Microbiol.">
        <title>Complete genome sequence of Corynebacterium casei LMG S-19264T (=DSM 44701T), isolated from a smear-ripened cheese.</title>
        <authorList>
            <consortium name="US DOE Joint Genome Institute (JGI-PGF)"/>
            <person name="Walter F."/>
            <person name="Albersmeier A."/>
            <person name="Kalinowski J."/>
            <person name="Ruckert C."/>
        </authorList>
    </citation>
    <scope>NUCLEOTIDE SEQUENCE</scope>
    <source>
        <strain evidence="6">JCM 3086</strain>
    </source>
</reference>
<dbReference type="EMBL" id="BMQA01000063">
    <property type="protein sequence ID" value="GGJ60308.1"/>
    <property type="molecule type" value="Genomic_DNA"/>
</dbReference>
<evidence type="ECO:0000259" key="5">
    <source>
        <dbReference type="PROSITE" id="PS50931"/>
    </source>
</evidence>
<keyword evidence="2" id="KW-0805">Transcription regulation</keyword>
<keyword evidence="7" id="KW-1185">Reference proteome</keyword>
<dbReference type="PROSITE" id="PS50931">
    <property type="entry name" value="HTH_LYSR"/>
    <property type="match status" value="1"/>
</dbReference>
<protein>
    <recommendedName>
        <fullName evidence="5">HTH lysR-type domain-containing protein</fullName>
    </recommendedName>
</protein>
<dbReference type="GO" id="GO:0032993">
    <property type="term" value="C:protein-DNA complex"/>
    <property type="evidence" value="ECO:0007669"/>
    <property type="project" value="TreeGrafter"/>
</dbReference>
<organism evidence="6 7">
    <name type="scientific">Streptomyces brasiliensis</name>
    <dbReference type="NCBI Taxonomy" id="1954"/>
    <lineage>
        <taxon>Bacteria</taxon>
        <taxon>Bacillati</taxon>
        <taxon>Actinomycetota</taxon>
        <taxon>Actinomycetes</taxon>
        <taxon>Kitasatosporales</taxon>
        <taxon>Streptomycetaceae</taxon>
        <taxon>Streptomyces</taxon>
    </lineage>
</organism>
<evidence type="ECO:0000256" key="4">
    <source>
        <dbReference type="ARBA" id="ARBA00023163"/>
    </source>
</evidence>
<dbReference type="InterPro" id="IPR036388">
    <property type="entry name" value="WH-like_DNA-bd_sf"/>
</dbReference>
<dbReference type="InterPro" id="IPR036390">
    <property type="entry name" value="WH_DNA-bd_sf"/>
</dbReference>
<evidence type="ECO:0000256" key="1">
    <source>
        <dbReference type="ARBA" id="ARBA00009437"/>
    </source>
</evidence>
<dbReference type="AlphaFoldDB" id="A0A917P3V2"/>
<dbReference type="InterPro" id="IPR000847">
    <property type="entry name" value="LysR_HTH_N"/>
</dbReference>
<dbReference type="Gene3D" id="1.10.10.10">
    <property type="entry name" value="Winged helix-like DNA-binding domain superfamily/Winged helix DNA-binding domain"/>
    <property type="match status" value="1"/>
</dbReference>
<evidence type="ECO:0000256" key="3">
    <source>
        <dbReference type="ARBA" id="ARBA00023125"/>
    </source>
</evidence>
<dbReference type="GO" id="GO:0003700">
    <property type="term" value="F:DNA-binding transcription factor activity"/>
    <property type="evidence" value="ECO:0007669"/>
    <property type="project" value="InterPro"/>
</dbReference>
<dbReference type="RefSeq" id="WP_189316562.1">
    <property type="nucleotide sequence ID" value="NZ_BMQA01000063.1"/>
</dbReference>
<reference evidence="6" key="2">
    <citation type="submission" date="2020-09" db="EMBL/GenBank/DDBJ databases">
        <authorList>
            <person name="Sun Q."/>
            <person name="Ohkuma M."/>
        </authorList>
    </citation>
    <scope>NUCLEOTIDE SEQUENCE</scope>
    <source>
        <strain evidence="6">JCM 3086</strain>
    </source>
</reference>
<dbReference type="SUPFAM" id="SSF46785">
    <property type="entry name" value="Winged helix' DNA-binding domain"/>
    <property type="match status" value="1"/>
</dbReference>
<keyword evidence="3" id="KW-0238">DNA-binding</keyword>
<comment type="similarity">
    <text evidence="1">Belongs to the LysR transcriptional regulatory family.</text>
</comment>
<dbReference type="PANTHER" id="PTHR30346:SF0">
    <property type="entry name" value="HCA OPERON TRANSCRIPTIONAL ACTIVATOR HCAR"/>
    <property type="match status" value="1"/>
</dbReference>
<accession>A0A917P3V2</accession>
<proteinExistence type="inferred from homology"/>
<dbReference type="Proteomes" id="UP000657574">
    <property type="component" value="Unassembled WGS sequence"/>
</dbReference>
<evidence type="ECO:0000256" key="2">
    <source>
        <dbReference type="ARBA" id="ARBA00023015"/>
    </source>
</evidence>
<dbReference type="PANTHER" id="PTHR30346">
    <property type="entry name" value="TRANSCRIPTIONAL DUAL REGULATOR HCAR-RELATED"/>
    <property type="match status" value="1"/>
</dbReference>
<evidence type="ECO:0000313" key="6">
    <source>
        <dbReference type="EMBL" id="GGJ60308.1"/>
    </source>
</evidence>
<gene>
    <name evidence="6" type="ORF">GCM10010121_083640</name>
</gene>
<evidence type="ECO:0000313" key="7">
    <source>
        <dbReference type="Proteomes" id="UP000657574"/>
    </source>
</evidence>
<dbReference type="Pfam" id="PF00126">
    <property type="entry name" value="HTH_1"/>
    <property type="match status" value="1"/>
</dbReference>